<organism evidence="1 2">
    <name type="scientific">Kwoniella mangroviensis CBS 10435</name>
    <dbReference type="NCBI Taxonomy" id="1331196"/>
    <lineage>
        <taxon>Eukaryota</taxon>
        <taxon>Fungi</taxon>
        <taxon>Dikarya</taxon>
        <taxon>Basidiomycota</taxon>
        <taxon>Agaricomycotina</taxon>
        <taxon>Tremellomycetes</taxon>
        <taxon>Tremellales</taxon>
        <taxon>Cryptococcaceae</taxon>
        <taxon>Kwoniella</taxon>
    </lineage>
</organism>
<gene>
    <name evidence="1" type="ORF">L486_00121</name>
</gene>
<reference evidence="2" key="2">
    <citation type="submission" date="2013-12" db="EMBL/GenBank/DDBJ databases">
        <title>Evolution of pathogenesis and genome organization in the Tremellales.</title>
        <authorList>
            <person name="Cuomo C."/>
            <person name="Litvintseva A."/>
            <person name="Heitman J."/>
            <person name="Chen Y."/>
            <person name="Sun S."/>
            <person name="Springer D."/>
            <person name="Dromer F."/>
            <person name="Young S."/>
            <person name="Zeng Q."/>
            <person name="Chapman S."/>
            <person name="Gujja S."/>
            <person name="Saif S."/>
            <person name="Birren B."/>
        </authorList>
    </citation>
    <scope>NUCLEOTIDE SEQUENCE [LARGE SCALE GENOMIC DNA]</scope>
    <source>
        <strain evidence="2">CBS 10435</strain>
    </source>
</reference>
<reference evidence="1 2" key="1">
    <citation type="submission" date="2013-07" db="EMBL/GenBank/DDBJ databases">
        <title>The Genome Sequence of Kwoniella mangroviensis CBS10435.</title>
        <authorList>
            <consortium name="The Broad Institute Genome Sequencing Platform"/>
            <person name="Cuomo C."/>
            <person name="Litvintseva A."/>
            <person name="Chen Y."/>
            <person name="Heitman J."/>
            <person name="Sun S."/>
            <person name="Springer D."/>
            <person name="Dromer F."/>
            <person name="Young S.K."/>
            <person name="Zeng Q."/>
            <person name="Gargeya S."/>
            <person name="Fitzgerald M."/>
            <person name="Abouelleil A."/>
            <person name="Alvarado L."/>
            <person name="Berlin A.M."/>
            <person name="Chapman S.B."/>
            <person name="Dewar J."/>
            <person name="Goldberg J."/>
            <person name="Griggs A."/>
            <person name="Gujja S."/>
            <person name="Hansen M."/>
            <person name="Howarth C."/>
            <person name="Imamovic A."/>
            <person name="Larimer J."/>
            <person name="McCowan C."/>
            <person name="Murphy C."/>
            <person name="Pearson M."/>
            <person name="Priest M."/>
            <person name="Roberts A."/>
            <person name="Saif S."/>
            <person name="Shea T."/>
            <person name="Sykes S."/>
            <person name="Wortman J."/>
            <person name="Nusbaum C."/>
            <person name="Birren B."/>
        </authorList>
    </citation>
    <scope>NUCLEOTIDE SEQUENCE [LARGE SCALE GENOMIC DNA]</scope>
    <source>
        <strain evidence="1 2">CBS 10435</strain>
    </source>
</reference>
<protein>
    <submittedName>
        <fullName evidence="1">Uncharacterized protein</fullName>
    </submittedName>
</protein>
<evidence type="ECO:0000313" key="1">
    <source>
        <dbReference type="EMBL" id="OCF60488.1"/>
    </source>
</evidence>
<dbReference type="AlphaFoldDB" id="A0A1B9IY71"/>
<accession>A0A1B9IY71</accession>
<sequence length="89" mass="9576">MLNFGQNGGGVQMEMANLKAAPVLNPNYGMSRLPESSSRLPAKSRSHRVGTMVDGGAVVIDFLTEEDVSQNAINTSRENFDHIVCVLLA</sequence>
<name>A0A1B9IY71_9TREE</name>
<keyword evidence="2" id="KW-1185">Reference proteome</keyword>
<dbReference type="Proteomes" id="UP000092583">
    <property type="component" value="Unassembled WGS sequence"/>
</dbReference>
<evidence type="ECO:0000313" key="2">
    <source>
        <dbReference type="Proteomes" id="UP000092583"/>
    </source>
</evidence>
<dbReference type="OrthoDB" id="2561031at2759"/>
<dbReference type="EMBL" id="KI669459">
    <property type="protein sequence ID" value="OCF60488.1"/>
    <property type="molecule type" value="Genomic_DNA"/>
</dbReference>
<proteinExistence type="predicted"/>